<name>A0A6V7HI56_9HYME</name>
<dbReference type="GO" id="GO:0008255">
    <property type="term" value="F:ecdysis-triggering hormone activity"/>
    <property type="evidence" value="ECO:0007669"/>
    <property type="project" value="InterPro"/>
</dbReference>
<sequence length="131" mass="14810">RQRGFLRPRDESGLNGYIRPSSYSAQCHSSGFINSSSLGSISNRQQPSHEYFNSYFASAVPVLRYGVHARCRKRSLRPSHRNCAQCKKMFGPYFLGQKCADSCVKYKGKLIPDCEDEGSIQPFLQALDSDY</sequence>
<dbReference type="InterPro" id="IPR006825">
    <property type="entry name" value="Eclosion"/>
</dbReference>
<gene>
    <name evidence="1" type="ORF">MHI_LOCUS925951</name>
</gene>
<evidence type="ECO:0008006" key="3">
    <source>
        <dbReference type="Google" id="ProtNLM"/>
    </source>
</evidence>
<accession>A0A6V7HI56</accession>
<reference evidence="1" key="1">
    <citation type="submission" date="2020-07" db="EMBL/GenBank/DDBJ databases">
        <authorList>
            <person name="Nazaruddin N."/>
        </authorList>
    </citation>
    <scope>NUCLEOTIDE SEQUENCE</scope>
</reference>
<organism evidence="1 2">
    <name type="scientific">Heterotrigona itama</name>
    <dbReference type="NCBI Taxonomy" id="395501"/>
    <lineage>
        <taxon>Eukaryota</taxon>
        <taxon>Metazoa</taxon>
        <taxon>Ecdysozoa</taxon>
        <taxon>Arthropoda</taxon>
        <taxon>Hexapoda</taxon>
        <taxon>Insecta</taxon>
        <taxon>Pterygota</taxon>
        <taxon>Neoptera</taxon>
        <taxon>Endopterygota</taxon>
        <taxon>Hymenoptera</taxon>
        <taxon>Apocrita</taxon>
        <taxon>Aculeata</taxon>
        <taxon>Apoidea</taxon>
        <taxon>Anthophila</taxon>
        <taxon>Apidae</taxon>
        <taxon>Heterotrigona</taxon>
    </lineage>
</organism>
<dbReference type="EMBL" id="CAJDYZ010011977">
    <property type="protein sequence ID" value="CAD1480386.1"/>
    <property type="molecule type" value="Genomic_DNA"/>
</dbReference>
<comment type="caution">
    <text evidence="1">The sequence shown here is derived from an EMBL/GenBank/DDBJ whole genome shotgun (WGS) entry which is preliminary data.</text>
</comment>
<dbReference type="Pfam" id="PF04736">
    <property type="entry name" value="Eclosion"/>
    <property type="match status" value="1"/>
</dbReference>
<proteinExistence type="predicted"/>
<feature type="non-terminal residue" evidence="1">
    <location>
        <position position="131"/>
    </location>
</feature>
<dbReference type="GO" id="GO:0018990">
    <property type="term" value="P:ecdysis, chitin-based cuticle"/>
    <property type="evidence" value="ECO:0007669"/>
    <property type="project" value="InterPro"/>
</dbReference>
<dbReference type="AlphaFoldDB" id="A0A6V7HI56"/>
<evidence type="ECO:0000313" key="1">
    <source>
        <dbReference type="EMBL" id="CAD1480386.1"/>
    </source>
</evidence>
<dbReference type="Proteomes" id="UP000752696">
    <property type="component" value="Unassembled WGS sequence"/>
</dbReference>
<feature type="non-terminal residue" evidence="1">
    <location>
        <position position="1"/>
    </location>
</feature>
<protein>
    <recommendedName>
        <fullName evidence="3">Eclosion hormone</fullName>
    </recommendedName>
</protein>
<evidence type="ECO:0000313" key="2">
    <source>
        <dbReference type="Proteomes" id="UP000752696"/>
    </source>
</evidence>
<dbReference type="GO" id="GO:0007218">
    <property type="term" value="P:neuropeptide signaling pathway"/>
    <property type="evidence" value="ECO:0007669"/>
    <property type="project" value="InterPro"/>
</dbReference>
<keyword evidence="2" id="KW-1185">Reference proteome</keyword>
<dbReference type="OrthoDB" id="6432957at2759"/>